<feature type="transmembrane region" description="Helical" evidence="3">
    <location>
        <begin position="77"/>
        <end position="93"/>
    </location>
</feature>
<keyword evidence="1 2" id="KW-0808">Transferase</keyword>
<dbReference type="Gene3D" id="1.20.120.1760">
    <property type="match status" value="1"/>
</dbReference>
<dbReference type="Pfam" id="PF01066">
    <property type="entry name" value="CDP-OH_P_transf"/>
    <property type="match status" value="1"/>
</dbReference>
<accession>A0A2W5N6N2</accession>
<proteinExistence type="inferred from homology"/>
<dbReference type="InterPro" id="IPR048254">
    <property type="entry name" value="CDP_ALCOHOL_P_TRANSF_CS"/>
</dbReference>
<comment type="caution">
    <text evidence="4">The sequence shown here is derived from an EMBL/GenBank/DDBJ whole genome shotgun (WGS) entry which is preliminary data.</text>
</comment>
<comment type="similarity">
    <text evidence="2">Belongs to the CDP-alcohol phosphatidyltransferase class-I family.</text>
</comment>
<reference evidence="4 5" key="1">
    <citation type="submission" date="2017-08" db="EMBL/GenBank/DDBJ databases">
        <title>Infants hospitalized years apart are colonized by the same room-sourced microbial strains.</title>
        <authorList>
            <person name="Brooks B."/>
            <person name="Olm M.R."/>
            <person name="Firek B.A."/>
            <person name="Baker R."/>
            <person name="Thomas B.C."/>
            <person name="Morowitz M.J."/>
            <person name="Banfield J.F."/>
        </authorList>
    </citation>
    <scope>NUCLEOTIDE SEQUENCE [LARGE SCALE GENOMIC DNA]</scope>
    <source>
        <strain evidence="4">S2_005_002_R2_34</strain>
    </source>
</reference>
<name>A0A2W5N6N2_RHOSU</name>
<evidence type="ECO:0000313" key="5">
    <source>
        <dbReference type="Proteomes" id="UP000249185"/>
    </source>
</evidence>
<dbReference type="GO" id="GO:0008654">
    <property type="term" value="P:phospholipid biosynthetic process"/>
    <property type="evidence" value="ECO:0007669"/>
    <property type="project" value="InterPro"/>
</dbReference>
<dbReference type="InterPro" id="IPR000462">
    <property type="entry name" value="CDP-OH_P_trans"/>
</dbReference>
<dbReference type="PROSITE" id="PS00379">
    <property type="entry name" value="CDP_ALCOHOL_P_TRANSF"/>
    <property type="match status" value="1"/>
</dbReference>
<dbReference type="GO" id="GO:0016780">
    <property type="term" value="F:phosphotransferase activity, for other substituted phosphate groups"/>
    <property type="evidence" value="ECO:0007669"/>
    <property type="project" value="InterPro"/>
</dbReference>
<dbReference type="Proteomes" id="UP000249185">
    <property type="component" value="Unassembled WGS sequence"/>
</dbReference>
<dbReference type="GO" id="GO:0016020">
    <property type="term" value="C:membrane"/>
    <property type="evidence" value="ECO:0007669"/>
    <property type="project" value="InterPro"/>
</dbReference>
<evidence type="ECO:0000256" key="1">
    <source>
        <dbReference type="ARBA" id="ARBA00022679"/>
    </source>
</evidence>
<keyword evidence="3" id="KW-0812">Transmembrane</keyword>
<organism evidence="4 5">
    <name type="scientific">Rhodovulum sulfidophilum</name>
    <name type="common">Rhodobacter sulfidophilus</name>
    <dbReference type="NCBI Taxonomy" id="35806"/>
    <lineage>
        <taxon>Bacteria</taxon>
        <taxon>Pseudomonadati</taxon>
        <taxon>Pseudomonadota</taxon>
        <taxon>Alphaproteobacteria</taxon>
        <taxon>Rhodobacterales</taxon>
        <taxon>Paracoccaceae</taxon>
        <taxon>Rhodovulum</taxon>
    </lineage>
</organism>
<feature type="transmembrane region" description="Helical" evidence="3">
    <location>
        <begin position="52"/>
        <end position="71"/>
    </location>
</feature>
<dbReference type="AlphaFoldDB" id="A0A2W5N6N2"/>
<dbReference type="InterPro" id="IPR043130">
    <property type="entry name" value="CDP-OH_PTrfase_TM_dom"/>
</dbReference>
<evidence type="ECO:0000256" key="3">
    <source>
        <dbReference type="SAM" id="Phobius"/>
    </source>
</evidence>
<feature type="transmembrane region" description="Helical" evidence="3">
    <location>
        <begin position="203"/>
        <end position="224"/>
    </location>
</feature>
<keyword evidence="3" id="KW-0472">Membrane</keyword>
<sequence>MKQPGDGSVPHARALLAAGKRRQDSRAAPIGQTLVIAGPGVPGDAWTARRGLVAVAAPLAFLLALAAAGIPDLPLCATLAGFGLVVAIAHAGLEGFHPANRFGAANAVTLARAAGAALLGGVALAGGPPPGATVATPAGMVGAAYLLAGFSAALLALDGIDGWLARRAGLASRFGARFDMEVDALTALVLSALAWQMGKAGPWVLGIGLARYAFVLAGAVWPRLAAPPPPSNRRKAVCVLQLGTLTLVLLPGVTPPVSAALAAFALAALAWSFARDIRRLARG</sequence>
<evidence type="ECO:0000313" key="4">
    <source>
        <dbReference type="EMBL" id="PZQ47979.1"/>
    </source>
</evidence>
<gene>
    <name evidence="4" type="ORF">DI556_15920</name>
</gene>
<feature type="transmembrane region" description="Helical" evidence="3">
    <location>
        <begin position="138"/>
        <end position="157"/>
    </location>
</feature>
<feature type="transmembrane region" description="Helical" evidence="3">
    <location>
        <begin position="105"/>
        <end position="126"/>
    </location>
</feature>
<feature type="transmembrane region" description="Helical" evidence="3">
    <location>
        <begin position="259"/>
        <end position="277"/>
    </location>
</feature>
<dbReference type="EMBL" id="QFPW01000014">
    <property type="protein sequence ID" value="PZQ47979.1"/>
    <property type="molecule type" value="Genomic_DNA"/>
</dbReference>
<keyword evidence="3" id="KW-1133">Transmembrane helix</keyword>
<protein>
    <submittedName>
        <fullName evidence="4">CDP-alcohol phosphatidyltransferase</fullName>
    </submittedName>
</protein>
<evidence type="ECO:0000256" key="2">
    <source>
        <dbReference type="RuleBase" id="RU003750"/>
    </source>
</evidence>